<reference evidence="2 3" key="1">
    <citation type="journal article" date="2013" name="BMC Genomics">
        <title>The miniature genome of a carnivorous plant Genlisea aurea contains a low number of genes and short non-coding sequences.</title>
        <authorList>
            <person name="Leushkin E.V."/>
            <person name="Sutormin R.A."/>
            <person name="Nabieva E.R."/>
            <person name="Penin A.A."/>
            <person name="Kondrashov A.S."/>
            <person name="Logacheva M.D."/>
        </authorList>
    </citation>
    <scope>NUCLEOTIDE SEQUENCE [LARGE SCALE GENOMIC DNA]</scope>
</reference>
<sequence length="279" mass="31613">MNGAESNRDANNDFSMVLARSRSPLLDFATESPFLHQLTARAPPKLPESPAESDCHQLTAAEVRVSFNETVDWTTVRRKREYEVLSCKLKNLFQRKSIILRWKTKSRLMDPPEENNLKFKSLSKLQGKRANQYNSLADEDLSKEYKKMKLSAFAIMKYPRGVSRPPVLAMSSSGALGGAYCRPCPSPCNGSCTVLEMRAVGEAWGTEDMGICDADGDWEAGWEELFDRAVDQRLATKREEISVSKFRDCVEEFEKMKMRSGYWDGPFPAQIYELGLKIV</sequence>
<gene>
    <name evidence="2" type="ORF">M569_13925</name>
</gene>
<dbReference type="OrthoDB" id="2016723at2759"/>
<dbReference type="InterPro" id="IPR056698">
    <property type="entry name" value="DUF7796"/>
</dbReference>
<proteinExistence type="predicted"/>
<dbReference type="AlphaFoldDB" id="S8C976"/>
<dbReference type="PANTHER" id="PTHR35112">
    <property type="entry name" value="OS08G0360500 PROTEIN"/>
    <property type="match status" value="1"/>
</dbReference>
<dbReference type="PANTHER" id="PTHR35112:SF1">
    <property type="entry name" value="RING_FYVE_PHD ZINC FINGER SUPERFAMILY PROTEIN"/>
    <property type="match status" value="1"/>
</dbReference>
<name>S8C976_9LAMI</name>
<dbReference type="Pfam" id="PF25072">
    <property type="entry name" value="DUF7796"/>
    <property type="match status" value="1"/>
</dbReference>
<evidence type="ECO:0000313" key="2">
    <source>
        <dbReference type="EMBL" id="EPS60876.1"/>
    </source>
</evidence>
<protein>
    <recommendedName>
        <fullName evidence="1">DUF7796 domain-containing protein</fullName>
    </recommendedName>
</protein>
<comment type="caution">
    <text evidence="2">The sequence shown here is derived from an EMBL/GenBank/DDBJ whole genome shotgun (WGS) entry which is preliminary data.</text>
</comment>
<evidence type="ECO:0000313" key="3">
    <source>
        <dbReference type="Proteomes" id="UP000015453"/>
    </source>
</evidence>
<dbReference type="Proteomes" id="UP000015453">
    <property type="component" value="Unassembled WGS sequence"/>
</dbReference>
<dbReference type="EMBL" id="AUSU01007239">
    <property type="protein sequence ID" value="EPS60876.1"/>
    <property type="molecule type" value="Genomic_DNA"/>
</dbReference>
<feature type="domain" description="DUF7796" evidence="1">
    <location>
        <begin position="156"/>
        <end position="277"/>
    </location>
</feature>
<accession>S8C976</accession>
<organism evidence="2 3">
    <name type="scientific">Genlisea aurea</name>
    <dbReference type="NCBI Taxonomy" id="192259"/>
    <lineage>
        <taxon>Eukaryota</taxon>
        <taxon>Viridiplantae</taxon>
        <taxon>Streptophyta</taxon>
        <taxon>Embryophyta</taxon>
        <taxon>Tracheophyta</taxon>
        <taxon>Spermatophyta</taxon>
        <taxon>Magnoliopsida</taxon>
        <taxon>eudicotyledons</taxon>
        <taxon>Gunneridae</taxon>
        <taxon>Pentapetalae</taxon>
        <taxon>asterids</taxon>
        <taxon>lamiids</taxon>
        <taxon>Lamiales</taxon>
        <taxon>Lentibulariaceae</taxon>
        <taxon>Genlisea</taxon>
    </lineage>
</organism>
<keyword evidence="3" id="KW-1185">Reference proteome</keyword>
<evidence type="ECO:0000259" key="1">
    <source>
        <dbReference type="Pfam" id="PF25072"/>
    </source>
</evidence>